<dbReference type="AlphaFoldDB" id="A0A8H3YHB2"/>
<dbReference type="InterPro" id="IPR029032">
    <property type="entry name" value="AhpD-like"/>
</dbReference>
<protein>
    <recommendedName>
        <fullName evidence="5">Alpha/beta fold hydrolase</fullName>
    </recommendedName>
</protein>
<dbReference type="InterPro" id="IPR003779">
    <property type="entry name" value="CMD-like"/>
</dbReference>
<organism evidence="3 4">
    <name type="scientific">Naganishia liquefaciens</name>
    <dbReference type="NCBI Taxonomy" id="104408"/>
    <lineage>
        <taxon>Eukaryota</taxon>
        <taxon>Fungi</taxon>
        <taxon>Dikarya</taxon>
        <taxon>Basidiomycota</taxon>
        <taxon>Agaricomycotina</taxon>
        <taxon>Tremellomycetes</taxon>
        <taxon>Filobasidiales</taxon>
        <taxon>Filobasidiaceae</taxon>
        <taxon>Naganishia</taxon>
    </lineage>
</organism>
<sequence>MPRIPYRFPAKGEDEVADRIRERRGPARGLTSLDGTLLNAPMVADGWNTFIGTLRQRNSLPDDIREILILRVAAVNRAAFEWVHHEHVGRHAGLTYEQLSLIGSPAPDDRSQAFQLPKSAAVDSLSPLQLAALKFADASTRQITVPQDVFDELRAQLSAELERNPNPPAPANSGPVTVERQLLEATTTVGAYNMVSRLLVALDVDDKSQMKTPIPVVAKVQVGSSPEESLHAVYIPAAEPTDKTVILVNSLMTNYKMWRHVWDRLAKSYNVILYDQRGHGGSFTPANKCKLTDLADDVPKVLAHFAVKKAHAVIGVSQGGATTLNVALKYPDTAAKFVACDTQAKSPEANIKAWDDRIQLARKEGMGKLAEATIPRWFANDSLDQARDGQWLHDGVSATSVDGFASSAGALQGYDLLSAGLIDALAKRTENEVLLVAGEYDGALPKGLQSLAEEVNAKKAGAVQVEIIPGGGHLPMVNRATEWTAKVLEFLKA</sequence>
<proteinExistence type="predicted"/>
<reference evidence="3" key="1">
    <citation type="submission" date="2020-07" db="EMBL/GenBank/DDBJ databases">
        <title>Draft Genome Sequence of a Deep-Sea Yeast, Naganishia (Cryptococcus) liquefaciens strain N6.</title>
        <authorList>
            <person name="Han Y.W."/>
            <person name="Kajitani R."/>
            <person name="Morimoto H."/>
            <person name="Parhat M."/>
            <person name="Tsubouchi H."/>
            <person name="Bakenova O."/>
            <person name="Ogata M."/>
            <person name="Argunhan B."/>
            <person name="Aoki R."/>
            <person name="Kajiwara S."/>
            <person name="Itoh T."/>
            <person name="Iwasaki H."/>
        </authorList>
    </citation>
    <scope>NUCLEOTIDE SEQUENCE</scope>
    <source>
        <strain evidence="3">N6</strain>
    </source>
</reference>
<dbReference type="GO" id="GO:0051920">
    <property type="term" value="F:peroxiredoxin activity"/>
    <property type="evidence" value="ECO:0007669"/>
    <property type="project" value="InterPro"/>
</dbReference>
<feature type="domain" description="Carboxymuconolactone decarboxylase-like" evidence="2">
    <location>
        <begin position="43"/>
        <end position="100"/>
    </location>
</feature>
<evidence type="ECO:0000259" key="1">
    <source>
        <dbReference type="Pfam" id="PF00561"/>
    </source>
</evidence>
<feature type="domain" description="AB hydrolase-1" evidence="1">
    <location>
        <begin position="244"/>
        <end position="477"/>
    </location>
</feature>
<evidence type="ECO:0000313" key="3">
    <source>
        <dbReference type="EMBL" id="GHJ89664.1"/>
    </source>
</evidence>
<dbReference type="Pfam" id="PF00561">
    <property type="entry name" value="Abhydrolase_1"/>
    <property type="match status" value="1"/>
</dbReference>
<dbReference type="PANTHER" id="PTHR34846">
    <property type="entry name" value="4-CARBOXYMUCONOLACTONE DECARBOXYLASE FAMILY PROTEIN (AFU_ORTHOLOGUE AFUA_6G11590)"/>
    <property type="match status" value="1"/>
</dbReference>
<dbReference type="EMBL" id="BLZA01000049">
    <property type="protein sequence ID" value="GHJ89664.1"/>
    <property type="molecule type" value="Genomic_DNA"/>
</dbReference>
<dbReference type="Gene3D" id="3.40.50.1820">
    <property type="entry name" value="alpha/beta hydrolase"/>
    <property type="match status" value="1"/>
</dbReference>
<dbReference type="PANTHER" id="PTHR34846:SF11">
    <property type="entry name" value="4-CARBOXYMUCONOLACTONE DECARBOXYLASE FAMILY PROTEIN (AFU_ORTHOLOGUE AFUA_6G11590)"/>
    <property type="match status" value="1"/>
</dbReference>
<dbReference type="InterPro" id="IPR000073">
    <property type="entry name" value="AB_hydrolase_1"/>
</dbReference>
<dbReference type="Gene3D" id="1.20.1290.10">
    <property type="entry name" value="AhpD-like"/>
    <property type="match status" value="1"/>
</dbReference>
<gene>
    <name evidence="3" type="ORF">NliqN6_6066</name>
</gene>
<dbReference type="SUPFAM" id="SSF69118">
    <property type="entry name" value="AhpD-like"/>
    <property type="match status" value="1"/>
</dbReference>
<accession>A0A8H3YHB2</accession>
<dbReference type="Proteomes" id="UP000620104">
    <property type="component" value="Unassembled WGS sequence"/>
</dbReference>
<evidence type="ECO:0000313" key="4">
    <source>
        <dbReference type="Proteomes" id="UP000620104"/>
    </source>
</evidence>
<dbReference type="InterPro" id="IPR029058">
    <property type="entry name" value="AB_hydrolase_fold"/>
</dbReference>
<dbReference type="OrthoDB" id="9998495at2759"/>
<dbReference type="PRINTS" id="PR00111">
    <property type="entry name" value="ABHYDROLASE"/>
</dbReference>
<keyword evidence="4" id="KW-1185">Reference proteome</keyword>
<evidence type="ECO:0000259" key="2">
    <source>
        <dbReference type="Pfam" id="PF02627"/>
    </source>
</evidence>
<evidence type="ECO:0008006" key="5">
    <source>
        <dbReference type="Google" id="ProtNLM"/>
    </source>
</evidence>
<name>A0A8H3YHB2_9TREE</name>
<dbReference type="Pfam" id="PF02627">
    <property type="entry name" value="CMD"/>
    <property type="match status" value="1"/>
</dbReference>
<dbReference type="SUPFAM" id="SSF53474">
    <property type="entry name" value="alpha/beta-Hydrolases"/>
    <property type="match status" value="1"/>
</dbReference>
<comment type="caution">
    <text evidence="3">The sequence shown here is derived from an EMBL/GenBank/DDBJ whole genome shotgun (WGS) entry which is preliminary data.</text>
</comment>